<evidence type="ECO:0000259" key="4">
    <source>
        <dbReference type="PROSITE" id="PS50235"/>
    </source>
</evidence>
<dbReference type="EMBL" id="NIVC01001577">
    <property type="protein sequence ID" value="PAA66231.1"/>
    <property type="molecule type" value="Genomic_DNA"/>
</dbReference>
<feature type="compositionally biased region" description="Polar residues" evidence="3">
    <location>
        <begin position="41"/>
        <end position="50"/>
    </location>
</feature>
<dbReference type="OrthoDB" id="265776at2759"/>
<dbReference type="SUPFAM" id="SSF54001">
    <property type="entry name" value="Cysteine proteinases"/>
    <property type="match status" value="1"/>
</dbReference>
<dbReference type="PROSITE" id="PS00972">
    <property type="entry name" value="USP_1"/>
    <property type="match status" value="1"/>
</dbReference>
<dbReference type="Pfam" id="PF00443">
    <property type="entry name" value="UCH"/>
    <property type="match status" value="1"/>
</dbReference>
<dbReference type="InterPro" id="IPR028889">
    <property type="entry name" value="USP"/>
</dbReference>
<dbReference type="Gene3D" id="1.20.58.80">
    <property type="entry name" value="Phosphotransferase system, lactose/cellobiose-type IIA subunit"/>
    <property type="match status" value="1"/>
</dbReference>
<dbReference type="InterPro" id="IPR038765">
    <property type="entry name" value="Papain-like_cys_pep_sf"/>
</dbReference>
<feature type="domain" description="USP" evidence="4">
    <location>
        <begin position="467"/>
        <end position="835"/>
    </location>
</feature>
<dbReference type="GO" id="GO:0004843">
    <property type="term" value="F:cysteine-type deubiquitinase activity"/>
    <property type="evidence" value="ECO:0007669"/>
    <property type="project" value="UniProtKB-UniRule"/>
</dbReference>
<dbReference type="PANTHER" id="PTHR21646:SF46">
    <property type="entry name" value="UBIQUITIN CARBOXYL-TERMINAL HYDROLASE"/>
    <property type="match status" value="1"/>
</dbReference>
<dbReference type="EC" id="3.4.19.12" evidence="2"/>
<dbReference type="PANTHER" id="PTHR21646">
    <property type="entry name" value="UBIQUITIN CARBOXYL-TERMINAL HYDROLASE"/>
    <property type="match status" value="1"/>
</dbReference>
<dbReference type="InterPro" id="IPR001394">
    <property type="entry name" value="Peptidase_C19_UCH"/>
</dbReference>
<feature type="compositionally biased region" description="Polar residues" evidence="3">
    <location>
        <begin position="198"/>
        <end position="208"/>
    </location>
</feature>
<comment type="caution">
    <text evidence="5">The sequence shown here is derived from an EMBL/GenBank/DDBJ whole genome shotgun (WGS) entry which is preliminary data.</text>
</comment>
<dbReference type="SUPFAM" id="SSF140856">
    <property type="entry name" value="USP8 N-terminal domain-like"/>
    <property type="match status" value="1"/>
</dbReference>
<dbReference type="PROSITE" id="PS50235">
    <property type="entry name" value="USP_3"/>
    <property type="match status" value="1"/>
</dbReference>
<evidence type="ECO:0000313" key="5">
    <source>
        <dbReference type="EMBL" id="PAA66231.1"/>
    </source>
</evidence>
<protein>
    <recommendedName>
        <fullName evidence="2">Ubiquitin carboxyl-terminal hydrolase</fullName>
        <ecNumber evidence="2">3.4.19.12</ecNumber>
    </recommendedName>
</protein>
<feature type="region of interest" description="Disordered" evidence="3">
    <location>
        <begin position="1"/>
        <end position="53"/>
    </location>
</feature>
<name>A0A267EXJ2_9PLAT</name>
<keyword evidence="6" id="KW-1185">Reference proteome</keyword>
<sequence>FNTWAAASINKEMSQPPRQPQDQQQQQQQPQSEQLLMPAKTASTRKSSLQPLPLHFGRSVNDLNRRAAYTVHAVGSAAVGMKLLGNLFSAAEKYFHVERDEERAYVLYMRMLLVHNRISGMPNFNKAVPSKYDEELMQARTQVETLAERLNSRYKTSRTIDELRGFESLTRHFAIADREQPTGLGGGGGGGGGSGSSVATAETSATPSHQRRLLGIEATAARRLLTLPTLDRSGGNGAAIVFDLRPAAEKAVCRLKHDRLVCLDGRDFAPGCSLEQVQRLVPRDQLATWRAAIASPPPQDLVLLLVLAWHRGASERLARDPGSCAAALCSVLSEAAKSSSTSSGQVPQPFRYLVSGLQGLAAVHPAIVTDPSYAGPAEDASVSGPIDESLDDSSEPLVAVLSLEGGGGGRAKFETVRVKDAPRDPRPRTGQSLSQILANHSAVINSFDQETLDQLLPNRLSTSPGLTGLRNLGNSCYANCVLQCLSNTVLLATHFLAQPPEPPANEGSAASSKSADSDAVLDDADSRKARQLNIAASFSKLCRALWCGAFASVSPAGILTAVGRYAAGSTFEGGQEQQDAQEFLLFLLDGMHEDLNRRSTGKAFESSSASLEVNSVESTAPGQQQHQEDLEASLAWRAHRQTNDSIVVDLFQGQLKSTLTCQHCQHSSVTYEAFMYCSVPVVDNFDCSLNDCLEAFLQPEQLTGACQWLCPACDSRRDATKQLDVWRLPPCLLVHLKRFRGYDGGKKISSLVKFPVAGLDLDRFCRNQALKSNRRVYNLYGVCNHYGRADCGHYTAACLNAPTNQWHCFDDDQVSKIEPDNVVSAAAYILFYRQQS</sequence>
<dbReference type="Gene3D" id="3.90.70.10">
    <property type="entry name" value="Cysteine proteinases"/>
    <property type="match status" value="1"/>
</dbReference>
<evidence type="ECO:0000313" key="6">
    <source>
        <dbReference type="Proteomes" id="UP000215902"/>
    </source>
</evidence>
<proteinExistence type="inferred from homology"/>
<dbReference type="GO" id="GO:0006508">
    <property type="term" value="P:proteolysis"/>
    <property type="evidence" value="ECO:0007669"/>
    <property type="project" value="UniProtKB-KW"/>
</dbReference>
<feature type="compositionally biased region" description="Low complexity" evidence="3">
    <location>
        <begin position="20"/>
        <end position="31"/>
    </location>
</feature>
<feature type="compositionally biased region" description="Gly residues" evidence="3">
    <location>
        <begin position="183"/>
        <end position="195"/>
    </location>
</feature>
<dbReference type="Pfam" id="PF08969">
    <property type="entry name" value="USP8_dimer"/>
    <property type="match status" value="1"/>
</dbReference>
<keyword evidence="2" id="KW-0378">Hydrolase</keyword>
<accession>A0A267EXJ2</accession>
<keyword evidence="2" id="KW-0833">Ubl conjugation pathway</keyword>
<feature type="compositionally biased region" description="Low complexity" evidence="3">
    <location>
        <begin position="508"/>
        <end position="518"/>
    </location>
</feature>
<evidence type="ECO:0000256" key="3">
    <source>
        <dbReference type="SAM" id="MobiDB-lite"/>
    </source>
</evidence>
<comment type="catalytic activity">
    <reaction evidence="1 2">
        <text>Thiol-dependent hydrolysis of ester, thioester, amide, peptide and isopeptide bonds formed by the C-terminal Gly of ubiquitin (a 76-residue protein attached to proteins as an intracellular targeting signal).</text>
        <dbReference type="EC" id="3.4.19.12"/>
    </reaction>
</comment>
<dbReference type="AlphaFoldDB" id="A0A267EXJ2"/>
<evidence type="ECO:0000256" key="1">
    <source>
        <dbReference type="ARBA" id="ARBA00000707"/>
    </source>
</evidence>
<keyword evidence="2" id="KW-0788">Thiol protease</keyword>
<dbReference type="CDD" id="cd02674">
    <property type="entry name" value="Peptidase_C19R"/>
    <property type="match status" value="1"/>
</dbReference>
<evidence type="ECO:0000256" key="2">
    <source>
        <dbReference type="RuleBase" id="RU366025"/>
    </source>
</evidence>
<dbReference type="PROSITE" id="PS00973">
    <property type="entry name" value="USP_2"/>
    <property type="match status" value="1"/>
</dbReference>
<dbReference type="STRING" id="282301.A0A267EXJ2"/>
<keyword evidence="2" id="KW-0645">Protease</keyword>
<gene>
    <name evidence="5" type="ORF">BOX15_Mlig013884g1</name>
</gene>
<feature type="region of interest" description="Disordered" evidence="3">
    <location>
        <begin position="500"/>
        <end position="522"/>
    </location>
</feature>
<reference evidence="5 6" key="1">
    <citation type="submission" date="2017-06" db="EMBL/GenBank/DDBJ databases">
        <title>A platform for efficient transgenesis in Macrostomum lignano, a flatworm model organism for stem cell research.</title>
        <authorList>
            <person name="Berezikov E."/>
        </authorList>
    </citation>
    <scope>NUCLEOTIDE SEQUENCE [LARGE SCALE GENOMIC DNA]</scope>
    <source>
        <strain evidence="5">DV1</strain>
        <tissue evidence="5">Whole organism</tissue>
    </source>
</reference>
<dbReference type="GO" id="GO:0016579">
    <property type="term" value="P:protein deubiquitination"/>
    <property type="evidence" value="ECO:0007669"/>
    <property type="project" value="InterPro"/>
</dbReference>
<dbReference type="InterPro" id="IPR018200">
    <property type="entry name" value="USP_CS"/>
</dbReference>
<dbReference type="InterPro" id="IPR050185">
    <property type="entry name" value="Ub_carboxyl-term_hydrolase"/>
</dbReference>
<dbReference type="Proteomes" id="UP000215902">
    <property type="component" value="Unassembled WGS sequence"/>
</dbReference>
<organism evidence="5 6">
    <name type="scientific">Macrostomum lignano</name>
    <dbReference type="NCBI Taxonomy" id="282301"/>
    <lineage>
        <taxon>Eukaryota</taxon>
        <taxon>Metazoa</taxon>
        <taxon>Spiralia</taxon>
        <taxon>Lophotrochozoa</taxon>
        <taxon>Platyhelminthes</taxon>
        <taxon>Rhabditophora</taxon>
        <taxon>Macrostomorpha</taxon>
        <taxon>Macrostomida</taxon>
        <taxon>Macrostomidae</taxon>
        <taxon>Macrostomum</taxon>
    </lineage>
</organism>
<dbReference type="InterPro" id="IPR015063">
    <property type="entry name" value="USP8_dimer"/>
</dbReference>
<feature type="region of interest" description="Disordered" evidence="3">
    <location>
        <begin position="177"/>
        <end position="212"/>
    </location>
</feature>
<comment type="similarity">
    <text evidence="2">Belongs to the peptidase C19 family.</text>
</comment>
<feature type="non-terminal residue" evidence="5">
    <location>
        <position position="1"/>
    </location>
</feature>